<dbReference type="GO" id="GO:0008703">
    <property type="term" value="F:5-amino-6-(5-phosphoribosylamino)uracil reductase activity"/>
    <property type="evidence" value="ECO:0007669"/>
    <property type="project" value="InterPro"/>
</dbReference>
<dbReference type="PANTHER" id="PTHR38011">
    <property type="entry name" value="DIHYDROFOLATE REDUCTASE FAMILY PROTEIN (AFU_ORTHOLOGUE AFUA_8G06820)"/>
    <property type="match status" value="1"/>
</dbReference>
<accession>A0A068NW49</accession>
<dbReference type="EMBL" id="CP007139">
    <property type="protein sequence ID" value="AIE87671.1"/>
    <property type="molecule type" value="Genomic_DNA"/>
</dbReference>
<name>A0A068NW49_FIMGI</name>
<organism evidence="2 3">
    <name type="scientific">Fimbriimonas ginsengisoli Gsoil 348</name>
    <dbReference type="NCBI Taxonomy" id="661478"/>
    <lineage>
        <taxon>Bacteria</taxon>
        <taxon>Bacillati</taxon>
        <taxon>Armatimonadota</taxon>
        <taxon>Fimbriimonadia</taxon>
        <taxon>Fimbriimonadales</taxon>
        <taxon>Fimbriimonadaceae</taxon>
        <taxon>Fimbriimonas</taxon>
    </lineage>
</organism>
<evidence type="ECO:0000259" key="1">
    <source>
        <dbReference type="Pfam" id="PF01872"/>
    </source>
</evidence>
<dbReference type="SUPFAM" id="SSF53597">
    <property type="entry name" value="Dihydrofolate reductase-like"/>
    <property type="match status" value="1"/>
</dbReference>
<dbReference type="InterPro" id="IPR002734">
    <property type="entry name" value="RibDG_C"/>
</dbReference>
<dbReference type="InterPro" id="IPR024072">
    <property type="entry name" value="DHFR-like_dom_sf"/>
</dbReference>
<dbReference type="AlphaFoldDB" id="A0A068NW49"/>
<feature type="domain" description="Bacterial bifunctional deaminase-reductase C-terminal" evidence="1">
    <location>
        <begin position="28"/>
        <end position="219"/>
    </location>
</feature>
<dbReference type="GO" id="GO:0009231">
    <property type="term" value="P:riboflavin biosynthetic process"/>
    <property type="evidence" value="ECO:0007669"/>
    <property type="project" value="InterPro"/>
</dbReference>
<protein>
    <submittedName>
        <fullName evidence="2">Bifunctional deaminase-reductase domain protein</fullName>
    </submittedName>
</protein>
<dbReference type="PANTHER" id="PTHR38011:SF11">
    <property type="entry name" value="2,5-DIAMINO-6-RIBOSYLAMINO-4(3H)-PYRIMIDINONE 5'-PHOSPHATE REDUCTASE"/>
    <property type="match status" value="1"/>
</dbReference>
<dbReference type="Proteomes" id="UP000027982">
    <property type="component" value="Chromosome"/>
</dbReference>
<gene>
    <name evidence="2" type="ORF">OP10G_4303</name>
</gene>
<evidence type="ECO:0000313" key="3">
    <source>
        <dbReference type="Proteomes" id="UP000027982"/>
    </source>
</evidence>
<dbReference type="Pfam" id="PF01872">
    <property type="entry name" value="RibD_C"/>
    <property type="match status" value="1"/>
</dbReference>
<evidence type="ECO:0000313" key="2">
    <source>
        <dbReference type="EMBL" id="AIE87671.1"/>
    </source>
</evidence>
<reference evidence="2 3" key="1">
    <citation type="journal article" date="2014" name="PLoS ONE">
        <title>The first complete genome sequence of the class fimbriimonadia in the phylum armatimonadetes.</title>
        <authorList>
            <person name="Hu Z.Y."/>
            <person name="Wang Y.Z."/>
            <person name="Im W.T."/>
            <person name="Wang S.Y."/>
            <person name="Zhao G.P."/>
            <person name="Zheng H.J."/>
            <person name="Quan Z.X."/>
        </authorList>
    </citation>
    <scope>NUCLEOTIDE SEQUENCE [LARGE SCALE GENOMIC DNA]</scope>
    <source>
        <strain evidence="2">Gsoil 348</strain>
    </source>
</reference>
<dbReference type="Gene3D" id="3.40.430.10">
    <property type="entry name" value="Dihydrofolate Reductase, subunit A"/>
    <property type="match status" value="1"/>
</dbReference>
<dbReference type="STRING" id="661478.OP10G_4303"/>
<keyword evidence="3" id="KW-1185">Reference proteome</keyword>
<dbReference type="InterPro" id="IPR050765">
    <property type="entry name" value="Riboflavin_Biosynth_HTPR"/>
</dbReference>
<dbReference type="KEGG" id="fgi:OP10G_4303"/>
<proteinExistence type="predicted"/>
<dbReference type="eggNOG" id="COG0262">
    <property type="taxonomic scope" value="Bacteria"/>
</dbReference>
<dbReference type="HOGENOM" id="CLU_043966_1_3_0"/>
<sequence length="226" mass="24674">MKNLGFRRACCRFPIDWFDQASIMSRELILKMSMSIDGYVAGPNGELDWVFRSSSEASRTWLIELLGQAGLHAMGHRTYQDMAGYWPTSPLPMARPMNEIPKVVFSRSGKISAPDIKAANGEGRPAIDDTVLESWRNPLVAGTDLAADIQRLKQEEGKPILAHGGASFASSLIAANLVDKIILAVHPVALGCGLPIFAGLDKPLDLRLEDLIQFDTGAVVKIYRPA</sequence>